<keyword evidence="16" id="KW-1278">Translocase</keyword>
<evidence type="ECO:0000256" key="14">
    <source>
        <dbReference type="ARBA" id="ARBA00022917"/>
    </source>
</evidence>
<dbReference type="SUPFAM" id="SSF51735">
    <property type="entry name" value="NAD(P)-binding Rossmann-fold domains"/>
    <property type="match status" value="1"/>
</dbReference>
<dbReference type="NCBIfam" id="TIGR00561">
    <property type="entry name" value="pntA"/>
    <property type="match status" value="1"/>
</dbReference>
<evidence type="ECO:0000256" key="21">
    <source>
        <dbReference type="ARBA" id="ARBA00023136"/>
    </source>
</evidence>
<keyword evidence="20" id="KW-0496">Mitochondrion</keyword>
<dbReference type="SUPFAM" id="SSF47323">
    <property type="entry name" value="Anticodon-binding domain of a subclass of class I aminoacyl-tRNA synthetases"/>
    <property type="match status" value="1"/>
</dbReference>
<evidence type="ECO:0000256" key="15">
    <source>
        <dbReference type="ARBA" id="ARBA00022946"/>
    </source>
</evidence>
<dbReference type="EC" id="7.1.1.1" evidence="5"/>
<evidence type="ECO:0000259" key="31">
    <source>
        <dbReference type="SMART" id="SM01003"/>
    </source>
</evidence>
<dbReference type="InterPro" id="IPR024605">
    <property type="entry name" value="NADP_transhyd_a_C"/>
</dbReference>
<evidence type="ECO:0000256" key="22">
    <source>
        <dbReference type="ARBA" id="ARBA00023146"/>
    </source>
</evidence>
<keyword evidence="14" id="KW-0648">Protein biosynthesis</keyword>
<keyword evidence="9 29" id="KW-0812">Transmembrane</keyword>
<feature type="transmembrane region" description="Helical" evidence="29">
    <location>
        <begin position="1273"/>
        <end position="1294"/>
    </location>
</feature>
<dbReference type="PANTHER" id="PTHR10160:SF19">
    <property type="entry name" value="PROTON-TRANSLOCATING NAD(P)(+) TRANSHYDROGENASE"/>
    <property type="match status" value="1"/>
</dbReference>
<evidence type="ECO:0000259" key="30">
    <source>
        <dbReference type="SMART" id="SM01002"/>
    </source>
</evidence>
<feature type="transmembrane region" description="Helical" evidence="29">
    <location>
        <begin position="1163"/>
        <end position="1180"/>
    </location>
</feature>
<evidence type="ECO:0000256" key="16">
    <source>
        <dbReference type="ARBA" id="ARBA00022967"/>
    </source>
</evidence>
<dbReference type="InterPro" id="IPR002300">
    <property type="entry name" value="aa-tRNA-synth_Ia"/>
</dbReference>
<dbReference type="SMART" id="SM01002">
    <property type="entry name" value="AlaDh_PNT_C"/>
    <property type="match status" value="1"/>
</dbReference>
<dbReference type="GO" id="GO:0004823">
    <property type="term" value="F:leucine-tRNA ligase activity"/>
    <property type="evidence" value="ECO:0007669"/>
    <property type="project" value="UniProtKB-EC"/>
</dbReference>
<dbReference type="NCBIfam" id="NF006942">
    <property type="entry name" value="PRK09424.1"/>
    <property type="match status" value="1"/>
</dbReference>
<keyword evidence="12" id="KW-0067">ATP-binding</keyword>
<evidence type="ECO:0000256" key="23">
    <source>
        <dbReference type="ARBA" id="ARBA00047469"/>
    </source>
</evidence>
<feature type="transmembrane region" description="Helical" evidence="29">
    <location>
        <begin position="1427"/>
        <end position="1447"/>
    </location>
</feature>
<dbReference type="InterPro" id="IPR007886">
    <property type="entry name" value="AlaDH/PNT_N"/>
</dbReference>
<dbReference type="InterPro" id="IPR026255">
    <property type="entry name" value="NADP_transhyd_a"/>
</dbReference>
<evidence type="ECO:0000256" key="26">
    <source>
        <dbReference type="ARBA" id="ARBA00061558"/>
    </source>
</evidence>
<evidence type="ECO:0000256" key="27">
    <source>
        <dbReference type="ARBA" id="ARBA00074145"/>
    </source>
</evidence>
<feature type="transmembrane region" description="Helical" evidence="29">
    <location>
        <begin position="1216"/>
        <end position="1236"/>
    </location>
</feature>
<dbReference type="PRINTS" id="PR00985">
    <property type="entry name" value="TRNASYNTHLEU"/>
</dbReference>
<evidence type="ECO:0000256" key="3">
    <source>
        <dbReference type="ARBA" id="ARBA00005624"/>
    </source>
</evidence>
<keyword evidence="13" id="KW-0521">NADP</keyword>
<dbReference type="Pfam" id="PF12769">
    <property type="entry name" value="PNTB_4TM"/>
    <property type="match status" value="1"/>
</dbReference>
<feature type="transmembrane region" description="Helical" evidence="29">
    <location>
        <begin position="1349"/>
        <end position="1367"/>
    </location>
</feature>
<evidence type="ECO:0000256" key="17">
    <source>
        <dbReference type="ARBA" id="ARBA00022989"/>
    </source>
</evidence>
<dbReference type="SUPFAM" id="SSF52283">
    <property type="entry name" value="Formate/glycerate dehydrogenase catalytic domain-like"/>
    <property type="match status" value="1"/>
</dbReference>
<keyword evidence="19" id="KW-0520">NAD</keyword>
<evidence type="ECO:0000313" key="33">
    <source>
        <dbReference type="Proteomes" id="UP000288716"/>
    </source>
</evidence>
<evidence type="ECO:0000256" key="25">
    <source>
        <dbReference type="ARBA" id="ARBA00054910"/>
    </source>
</evidence>
<dbReference type="OrthoDB" id="37244at2759"/>
<feature type="transmembrane region" description="Helical" evidence="29">
    <location>
        <begin position="1192"/>
        <end position="1209"/>
    </location>
</feature>
<sequence>NWDPIDCTVLANEQVDEEGRSWRSGAKVEKRYLRQWFIKTRRFLEDLHNGVDVNRCENGVHWQTILARQRDWVGDLKTFVFYLNDSNGNVLPILCDTPELFLSENSFVAVPNDHWLKQGDVVHNPFNGQIFNVKVIINNENNVSEAILLSDDSVCENPELRDKVMETCKRNSQLGGFKTSYNFSDWVVSRQRYWGTPIPIIHCPQCGSQPVSESSLPVILPEVNSLDDIKNSGQGVINRLRAVASNAWLKQKCPKCNTSDCERETDTLDTMFDSSWYYLRFASEPISETPFVKSYTKSPVWLYLGGEEHVCGHLLFARFVYHFLRKKGYLESESGEPFNSIFLQAVVTGKTYVVNGKYLPNEEVKRLLHENKLNTEDIEIKYEKMSKSKGNGVDPLYLVDKYGIDATRLSVVGFQRSEKTKMWKDEEEEYTHTLAFIKNLILTIDQFIYLRMWRDETSKAPVVKRFPIHKNLTEEKAKQKILTLSERRNQFIDNVTSYYNSIIDSGTVSNKLHFFLNNVIRPVALSEKVSLSIEYERCLADLIIALSPIAPHLSEECWQGFVKYADPRLREFYDLTKLACEQKWLQLDAGYERREKRNVLHSNDTNDKKKRIKKKKVKVARHCHNKNEATNLFPRIDLKKLTIGVPKESFPGERRVSLSPAAVSSLSKVGFNVTVEENAGLEAKFMNDEYKNAGAKIGDKKSAFESDIILKVRNPLKEEVNLFRPQSTLISFVFPAQNKDLIDLLTKKQMNVFAMDAVPRISRAQVFDALSSMANIAGYKAVIEAANNFSRFFTGQITAAGKIPPAKVLVIGGGVAGLSAIGTAKNMGAVVRAFDTRIAVKEQVESLGAEFLEVTGVKESGEGIGGYAKEMSKEFIEAEMKLFRQQCEEIDILITTALIPGKPAPKLISREMVESMKAGSVIVDLAAETGGNVETTKPGKIYVHNGVTHIGLTDFPSRLPTQSSTLYANNISKFLLSMTDKGQFAFNLDDEVHRGSIILKQGQLLWPPPPPKAVPVQAVQTSAVTKAPPKELLPRDYFKKTLKDAMVYTAGLSSLIALGAVSPNSTFTTMTTTFGLSGIVGYHTVWGVTPALHSPLMSVTNAVSGITAVGGLLLMGGGVLPTNVPQALGATALFASTVNICGGFLVTQRMLDMFKRPTDPPEYNYLYAIPGSVFIGGYAWSAMNGLPESHQMAYLGASLCCIGAIAGLSSQKTSRLGNSLGVIGVTSGIAATFGLMEITPELATQIAICMGGGGSIGLYIAKKIEITDLPQLVAGFHSLVGLAAVLTCFATYIHEFPNFATDDAANVIKTALFLGTYIGGVTFSGSLVAYGKLQGLLNSAPLLLPGRHVLNSALLAGNVGAFGYFLMDPSKFAGLSCLGTTAALSTVMGVTLTAAIGGADMPVVITVLNSYSGWALCAEGFMLNNSLMTVVGALIGSSGGILSYIMCKAMNRSLPNVILGGFGTGTGKSAAVITGTHTETTVDQTANMIRDSKNIVITPGYGLCVAKAQYAIAEMVKLLKEKGKNVRFGIHPVAGRMPGQLNVLLAEAGVPYDVVLEMEEINNDFPETDLVLVIGANDTVNSAAEDDPNSIIAGMPVLRVWNSKQVVVMKRSLGVGYAAVDNPIFYKPNTAMLLGDAKKTCDNLLTKVKELYGSS</sequence>
<dbReference type="SUPFAM" id="SSF52467">
    <property type="entry name" value="DHS-like NAD/FAD-binding domain"/>
    <property type="match status" value="1"/>
</dbReference>
<dbReference type="Gene3D" id="1.10.730.10">
    <property type="entry name" value="Isoleucyl-tRNA Synthetase, Domain 1"/>
    <property type="match status" value="1"/>
</dbReference>
<dbReference type="InterPro" id="IPR036291">
    <property type="entry name" value="NAD(P)-bd_dom_sf"/>
</dbReference>
<evidence type="ECO:0000256" key="28">
    <source>
        <dbReference type="ARBA" id="ARBA00079255"/>
    </source>
</evidence>
<comment type="similarity">
    <text evidence="3">In the N-terminal section; belongs to the AlaDH/PNT family.</text>
</comment>
<dbReference type="GO" id="GO:0005886">
    <property type="term" value="C:plasma membrane"/>
    <property type="evidence" value="ECO:0007669"/>
    <property type="project" value="UniProtKB-SubCell"/>
</dbReference>
<feature type="domain" description="Alanine dehydrogenase/pyridine nucleotide transhydrogenase N-terminal" evidence="31">
    <location>
        <begin position="644"/>
        <end position="777"/>
    </location>
</feature>
<comment type="function">
    <text evidence="25">The transhydrogenation between NADH and NADP is coupled to respiration and ATP hydrolysis and functions as a proton pump across the membrane. May play a role in reactive oxygen species (ROS) detoxification in the adrenal gland.</text>
</comment>
<dbReference type="Pfam" id="PF01262">
    <property type="entry name" value="AlaDh_PNT_C"/>
    <property type="match status" value="1"/>
</dbReference>
<dbReference type="Pfam" id="PF05222">
    <property type="entry name" value="AlaDh_PNT_N"/>
    <property type="match status" value="1"/>
</dbReference>
<dbReference type="EMBL" id="NCKV01002203">
    <property type="protein sequence ID" value="RWS27178.1"/>
    <property type="molecule type" value="Genomic_DNA"/>
</dbReference>
<evidence type="ECO:0000256" key="10">
    <source>
        <dbReference type="ARBA" id="ARBA00022741"/>
    </source>
</evidence>
<proteinExistence type="inferred from homology"/>
<dbReference type="SMART" id="SM01003">
    <property type="entry name" value="AlaDh_PNT_N"/>
    <property type="match status" value="1"/>
</dbReference>
<dbReference type="PANTHER" id="PTHR10160">
    <property type="entry name" value="NAD(P) TRANSHYDROGENASE"/>
    <property type="match status" value="1"/>
</dbReference>
<evidence type="ECO:0000256" key="18">
    <source>
        <dbReference type="ARBA" id="ARBA00022990"/>
    </source>
</evidence>
<accession>A0A443SI29</accession>
<keyword evidence="7" id="KW-0997">Cell inner membrane</keyword>
<dbReference type="InterPro" id="IPR029035">
    <property type="entry name" value="DHS-like_NAD/FAD-binding_dom"/>
</dbReference>
<feature type="transmembrane region" description="Helical" evidence="29">
    <location>
        <begin position="1074"/>
        <end position="1092"/>
    </location>
</feature>
<dbReference type="InterPro" id="IPR009080">
    <property type="entry name" value="tRNAsynth_Ia_anticodon-bd"/>
</dbReference>
<evidence type="ECO:0000256" key="24">
    <source>
        <dbReference type="ARBA" id="ARBA00048202"/>
    </source>
</evidence>
<organism evidence="32 33">
    <name type="scientific">Leptotrombidium deliense</name>
    <dbReference type="NCBI Taxonomy" id="299467"/>
    <lineage>
        <taxon>Eukaryota</taxon>
        <taxon>Metazoa</taxon>
        <taxon>Ecdysozoa</taxon>
        <taxon>Arthropoda</taxon>
        <taxon>Chelicerata</taxon>
        <taxon>Arachnida</taxon>
        <taxon>Acari</taxon>
        <taxon>Acariformes</taxon>
        <taxon>Trombidiformes</taxon>
        <taxon>Prostigmata</taxon>
        <taxon>Anystina</taxon>
        <taxon>Parasitengona</taxon>
        <taxon>Trombiculoidea</taxon>
        <taxon>Trombiculidae</taxon>
        <taxon>Leptotrombidium</taxon>
    </lineage>
</organism>
<feature type="transmembrane region" description="Helical" evidence="29">
    <location>
        <begin position="1306"/>
        <end position="1328"/>
    </location>
</feature>
<evidence type="ECO:0000256" key="7">
    <source>
        <dbReference type="ARBA" id="ARBA00022519"/>
    </source>
</evidence>
<dbReference type="CDD" id="cd05304">
    <property type="entry name" value="Rubrum_tdh"/>
    <property type="match status" value="1"/>
</dbReference>
<protein>
    <recommendedName>
        <fullName evidence="27">NAD(P) transhydrogenase, mitochondrial</fullName>
        <ecNumber evidence="5">7.1.1.1</ecNumber>
    </recommendedName>
    <alternativeName>
        <fullName evidence="28">Nicotinamide nucleotide transhydrogenase</fullName>
    </alternativeName>
</protein>
<evidence type="ECO:0000256" key="12">
    <source>
        <dbReference type="ARBA" id="ARBA00022840"/>
    </source>
</evidence>
<comment type="similarity">
    <text evidence="26">In the C-terminal section; belongs to the PNT beta subunit family.</text>
</comment>
<keyword evidence="22" id="KW-0030">Aminoacyl-tRNA synthetase</keyword>
<evidence type="ECO:0000256" key="1">
    <source>
        <dbReference type="ARBA" id="ARBA00004292"/>
    </source>
</evidence>
<evidence type="ECO:0000256" key="4">
    <source>
        <dbReference type="ARBA" id="ARBA00011738"/>
    </source>
</evidence>
<feature type="transmembrane region" description="Helical" evidence="29">
    <location>
        <begin position="1242"/>
        <end position="1261"/>
    </location>
</feature>
<evidence type="ECO:0000256" key="8">
    <source>
        <dbReference type="ARBA" id="ARBA00022598"/>
    </source>
</evidence>
<keyword evidence="33" id="KW-1185">Reference proteome</keyword>
<dbReference type="InterPro" id="IPR014729">
    <property type="entry name" value="Rossmann-like_a/b/a_fold"/>
</dbReference>
<evidence type="ECO:0000256" key="19">
    <source>
        <dbReference type="ARBA" id="ARBA00023027"/>
    </source>
</evidence>
<evidence type="ECO:0000256" key="9">
    <source>
        <dbReference type="ARBA" id="ARBA00022692"/>
    </source>
</evidence>
<comment type="subcellular location">
    <subcellularLocation>
        <location evidence="2">Cell inner membrane</location>
        <topology evidence="2">Multi-pass membrane protein</topology>
    </subcellularLocation>
    <subcellularLocation>
        <location evidence="1">Mitochondrion inner membrane</location>
        <topology evidence="1">Multi-pass membrane protein</topology>
        <orientation evidence="1">Matrix side</orientation>
    </subcellularLocation>
</comment>
<dbReference type="SUPFAM" id="SSF52374">
    <property type="entry name" value="Nucleotidylyl transferase"/>
    <property type="match status" value="1"/>
</dbReference>
<dbReference type="STRING" id="299467.A0A443SI29"/>
<keyword evidence="8" id="KW-0436">Ligase</keyword>
<dbReference type="GO" id="GO:0005524">
    <property type="term" value="F:ATP binding"/>
    <property type="evidence" value="ECO:0007669"/>
    <property type="project" value="UniProtKB-KW"/>
</dbReference>
<keyword evidence="21 29" id="KW-0472">Membrane</keyword>
<dbReference type="GO" id="GO:0006429">
    <property type="term" value="P:leucyl-tRNA aminoacylation"/>
    <property type="evidence" value="ECO:0007669"/>
    <property type="project" value="InterPro"/>
</dbReference>
<name>A0A443SI29_9ACAR</name>
<feature type="non-terminal residue" evidence="32">
    <location>
        <position position="1"/>
    </location>
</feature>
<dbReference type="FunFam" id="3.40.50.1220:FF:000002">
    <property type="entry name" value="NAD(P) transhydrogenase subunit beta"/>
    <property type="match status" value="1"/>
</dbReference>
<dbReference type="FunFam" id="3.40.50.720:FF:000028">
    <property type="entry name" value="NAD(P) transhydrogenase subunit alpha"/>
    <property type="match status" value="1"/>
</dbReference>
<dbReference type="InterPro" id="IPR034300">
    <property type="entry name" value="PNTB-like"/>
</dbReference>
<evidence type="ECO:0000256" key="2">
    <source>
        <dbReference type="ARBA" id="ARBA00004429"/>
    </source>
</evidence>
<keyword evidence="10" id="KW-0547">Nucleotide-binding</keyword>
<dbReference type="InterPro" id="IPR002302">
    <property type="entry name" value="Leu-tRNA-ligase"/>
</dbReference>
<dbReference type="GO" id="GO:0050661">
    <property type="term" value="F:NADP binding"/>
    <property type="evidence" value="ECO:0007669"/>
    <property type="project" value="TreeGrafter"/>
</dbReference>
<evidence type="ECO:0000256" key="11">
    <source>
        <dbReference type="ARBA" id="ARBA00022792"/>
    </source>
</evidence>
<feature type="domain" description="Alanine dehydrogenase/pyridine nucleotide transhydrogenase NAD(H)-binding" evidence="30">
    <location>
        <begin position="786"/>
        <end position="951"/>
    </location>
</feature>
<dbReference type="InterPro" id="IPR013155">
    <property type="entry name" value="M/V/L/I-tRNA-synth_anticd-bd"/>
</dbReference>
<comment type="caution">
    <text evidence="32">The sequence shown here is derived from an EMBL/GenBank/DDBJ whole genome shotgun (WGS) entry which is preliminary data.</text>
</comment>
<dbReference type="GO" id="GO:0005743">
    <property type="term" value="C:mitochondrial inner membrane"/>
    <property type="evidence" value="ECO:0007669"/>
    <property type="project" value="UniProtKB-SubCell"/>
</dbReference>
<keyword evidence="15" id="KW-0809">Transit peptide</keyword>
<keyword evidence="11" id="KW-0999">Mitochondrion inner membrane</keyword>
<keyword evidence="17 29" id="KW-1133">Transmembrane helix</keyword>
<evidence type="ECO:0000256" key="13">
    <source>
        <dbReference type="ARBA" id="ARBA00022857"/>
    </source>
</evidence>
<reference evidence="32 33" key="1">
    <citation type="journal article" date="2018" name="Gigascience">
        <title>Genomes of trombidid mites reveal novel predicted allergens and laterally-transferred genes associated with secondary metabolism.</title>
        <authorList>
            <person name="Dong X."/>
            <person name="Chaisiri K."/>
            <person name="Xia D."/>
            <person name="Armstrong S.D."/>
            <person name="Fang Y."/>
            <person name="Donnelly M.J."/>
            <person name="Kadowaki T."/>
            <person name="McGarry J.W."/>
            <person name="Darby A.C."/>
            <person name="Makepeace B.L."/>
        </authorList>
    </citation>
    <scope>NUCLEOTIDE SEQUENCE [LARGE SCALE GENOMIC DNA]</scope>
    <source>
        <strain evidence="32">UoL-UT</strain>
    </source>
</reference>
<dbReference type="Pfam" id="PF08264">
    <property type="entry name" value="Anticodon_1"/>
    <property type="match status" value="1"/>
</dbReference>
<evidence type="ECO:0000256" key="6">
    <source>
        <dbReference type="ARBA" id="ARBA00022475"/>
    </source>
</evidence>
<dbReference type="Gene3D" id="3.40.50.620">
    <property type="entry name" value="HUPs"/>
    <property type="match status" value="2"/>
</dbReference>
<evidence type="ECO:0000256" key="29">
    <source>
        <dbReference type="SAM" id="Phobius"/>
    </source>
</evidence>
<evidence type="ECO:0000256" key="5">
    <source>
        <dbReference type="ARBA" id="ARBA00012943"/>
    </source>
</evidence>
<feature type="non-terminal residue" evidence="32">
    <location>
        <position position="1655"/>
    </location>
</feature>
<dbReference type="Gene3D" id="3.40.50.720">
    <property type="entry name" value="NAD(P)-binding Rossmann-like Domain"/>
    <property type="match status" value="2"/>
</dbReference>
<dbReference type="GO" id="GO:0008750">
    <property type="term" value="F:proton-translocating NAD(P)+ transhydrogenase activity"/>
    <property type="evidence" value="ECO:0007669"/>
    <property type="project" value="UniProtKB-EC"/>
</dbReference>
<keyword evidence="6" id="KW-1003">Cell membrane</keyword>
<comment type="catalytic activity">
    <reaction evidence="24">
        <text>NAD(+) + NADPH + H(+)(in) = NADH + NADP(+) + H(+)(out)</text>
        <dbReference type="Rhea" id="RHEA:47992"/>
        <dbReference type="ChEBI" id="CHEBI:15378"/>
        <dbReference type="ChEBI" id="CHEBI:57540"/>
        <dbReference type="ChEBI" id="CHEBI:57783"/>
        <dbReference type="ChEBI" id="CHEBI:57945"/>
        <dbReference type="ChEBI" id="CHEBI:58349"/>
        <dbReference type="EC" id="7.1.1.1"/>
    </reaction>
</comment>
<dbReference type="Pfam" id="PF02233">
    <property type="entry name" value="PNTB"/>
    <property type="match status" value="1"/>
</dbReference>
<dbReference type="GO" id="GO:0006740">
    <property type="term" value="P:NADPH regeneration"/>
    <property type="evidence" value="ECO:0007669"/>
    <property type="project" value="TreeGrafter"/>
</dbReference>
<feature type="transmembrane region" description="Helical" evidence="29">
    <location>
        <begin position="1045"/>
        <end position="1062"/>
    </location>
</feature>
<keyword evidence="18" id="KW-0007">Acetylation</keyword>
<dbReference type="InterPro" id="IPR007698">
    <property type="entry name" value="AlaDH/PNT_NAD(H)-bd"/>
</dbReference>
<dbReference type="Gene3D" id="3.40.50.1220">
    <property type="entry name" value="TPP-binding domain"/>
    <property type="match status" value="1"/>
</dbReference>
<comment type="catalytic activity">
    <reaction evidence="23">
        <text>tRNA(Leu) + L-leucine + ATP = L-leucyl-tRNA(Leu) + AMP + diphosphate</text>
        <dbReference type="Rhea" id="RHEA:11688"/>
        <dbReference type="Rhea" id="RHEA-COMP:9613"/>
        <dbReference type="Rhea" id="RHEA-COMP:9622"/>
        <dbReference type="ChEBI" id="CHEBI:30616"/>
        <dbReference type="ChEBI" id="CHEBI:33019"/>
        <dbReference type="ChEBI" id="CHEBI:57427"/>
        <dbReference type="ChEBI" id="CHEBI:78442"/>
        <dbReference type="ChEBI" id="CHEBI:78494"/>
        <dbReference type="ChEBI" id="CHEBI:456215"/>
        <dbReference type="EC" id="6.1.1.4"/>
    </reaction>
</comment>
<dbReference type="VEuPathDB" id="VectorBase:LDEU004863"/>
<comment type="subunit">
    <text evidence="4">Homodimer.</text>
</comment>
<evidence type="ECO:0000256" key="20">
    <source>
        <dbReference type="ARBA" id="ARBA00023128"/>
    </source>
</evidence>
<feature type="transmembrane region" description="Helical" evidence="29">
    <location>
        <begin position="1132"/>
        <end position="1151"/>
    </location>
</feature>
<gene>
    <name evidence="32" type="ORF">B4U80_08530</name>
</gene>
<evidence type="ECO:0000313" key="32">
    <source>
        <dbReference type="EMBL" id="RWS27178.1"/>
    </source>
</evidence>
<dbReference type="Proteomes" id="UP000288716">
    <property type="component" value="Unassembled WGS sequence"/>
</dbReference>
<dbReference type="Pfam" id="PF00133">
    <property type="entry name" value="tRNA-synt_1"/>
    <property type="match status" value="2"/>
</dbReference>